<evidence type="ECO:0000259" key="9">
    <source>
        <dbReference type="Pfam" id="PF08281"/>
    </source>
</evidence>
<accession>A0A7C4CCD4</accession>
<protein>
    <recommendedName>
        <fullName evidence="6">RNA polymerase sigma factor</fullName>
    </recommendedName>
</protein>
<comment type="caution">
    <text evidence="10">The sequence shown here is derived from an EMBL/GenBank/DDBJ whole genome shotgun (WGS) entry which is preliminary data.</text>
</comment>
<dbReference type="Pfam" id="PF04542">
    <property type="entry name" value="Sigma70_r2"/>
    <property type="match status" value="1"/>
</dbReference>
<reference evidence="10" key="1">
    <citation type="journal article" date="2020" name="mSystems">
        <title>Genome- and Community-Level Interaction Insights into Carbon Utilization and Element Cycling Functions of Hydrothermarchaeota in Hydrothermal Sediment.</title>
        <authorList>
            <person name="Zhou Z."/>
            <person name="Liu Y."/>
            <person name="Xu W."/>
            <person name="Pan J."/>
            <person name="Luo Z.H."/>
            <person name="Li M."/>
        </authorList>
    </citation>
    <scope>NUCLEOTIDE SEQUENCE [LARGE SCALE GENOMIC DNA]</scope>
    <source>
        <strain evidence="10">SpSt-488</strain>
    </source>
</reference>
<evidence type="ECO:0000313" key="10">
    <source>
        <dbReference type="EMBL" id="HGK29025.1"/>
    </source>
</evidence>
<organism evidence="10">
    <name type="scientific">candidate division WOR-3 bacterium</name>
    <dbReference type="NCBI Taxonomy" id="2052148"/>
    <lineage>
        <taxon>Bacteria</taxon>
        <taxon>Bacteria division WOR-3</taxon>
    </lineage>
</organism>
<dbReference type="InterPro" id="IPR039425">
    <property type="entry name" value="RNA_pol_sigma-70-like"/>
</dbReference>
<dbReference type="InterPro" id="IPR014284">
    <property type="entry name" value="RNA_pol_sigma-70_dom"/>
</dbReference>
<keyword evidence="5 6" id="KW-0804">Transcription</keyword>
<dbReference type="Gene3D" id="1.10.10.10">
    <property type="entry name" value="Winged helix-like DNA-binding domain superfamily/Winged helix DNA-binding domain"/>
    <property type="match status" value="1"/>
</dbReference>
<dbReference type="InterPro" id="IPR013325">
    <property type="entry name" value="RNA_pol_sigma_r2"/>
</dbReference>
<gene>
    <name evidence="10" type="ORF">ENS41_08800</name>
</gene>
<dbReference type="Gene3D" id="1.10.1740.10">
    <property type="match status" value="1"/>
</dbReference>
<evidence type="ECO:0000256" key="2">
    <source>
        <dbReference type="ARBA" id="ARBA00023015"/>
    </source>
</evidence>
<proteinExistence type="inferred from homology"/>
<keyword evidence="2 6" id="KW-0805">Transcription regulation</keyword>
<comment type="similarity">
    <text evidence="1 6">Belongs to the sigma-70 factor family. ECF subfamily.</text>
</comment>
<dbReference type="PANTHER" id="PTHR43133">
    <property type="entry name" value="RNA POLYMERASE ECF-TYPE SIGMA FACTO"/>
    <property type="match status" value="1"/>
</dbReference>
<feature type="region of interest" description="Disordered" evidence="7">
    <location>
        <begin position="1"/>
        <end position="24"/>
    </location>
</feature>
<dbReference type="AlphaFoldDB" id="A0A7C4CCD4"/>
<evidence type="ECO:0000256" key="5">
    <source>
        <dbReference type="ARBA" id="ARBA00023163"/>
    </source>
</evidence>
<dbReference type="InterPro" id="IPR013249">
    <property type="entry name" value="RNA_pol_sigma70_r4_t2"/>
</dbReference>
<dbReference type="InterPro" id="IPR036388">
    <property type="entry name" value="WH-like_DNA-bd_sf"/>
</dbReference>
<dbReference type="NCBIfam" id="TIGR02937">
    <property type="entry name" value="sigma70-ECF"/>
    <property type="match status" value="1"/>
</dbReference>
<evidence type="ECO:0000256" key="4">
    <source>
        <dbReference type="ARBA" id="ARBA00023125"/>
    </source>
</evidence>
<dbReference type="SUPFAM" id="SSF88946">
    <property type="entry name" value="Sigma2 domain of RNA polymerase sigma factors"/>
    <property type="match status" value="1"/>
</dbReference>
<dbReference type="GO" id="GO:0006352">
    <property type="term" value="P:DNA-templated transcription initiation"/>
    <property type="evidence" value="ECO:0007669"/>
    <property type="project" value="InterPro"/>
</dbReference>
<name>A0A7C4CCD4_UNCW3</name>
<dbReference type="InterPro" id="IPR000838">
    <property type="entry name" value="RNA_pol_sigma70_ECF_CS"/>
</dbReference>
<dbReference type="GO" id="GO:0003677">
    <property type="term" value="F:DNA binding"/>
    <property type="evidence" value="ECO:0007669"/>
    <property type="project" value="UniProtKB-KW"/>
</dbReference>
<dbReference type="Pfam" id="PF08281">
    <property type="entry name" value="Sigma70_r4_2"/>
    <property type="match status" value="1"/>
</dbReference>
<dbReference type="CDD" id="cd06171">
    <property type="entry name" value="Sigma70_r4"/>
    <property type="match status" value="1"/>
</dbReference>
<feature type="domain" description="RNA polymerase sigma factor 70 region 4 type 2" evidence="9">
    <location>
        <begin position="136"/>
        <end position="187"/>
    </location>
</feature>
<evidence type="ECO:0000256" key="7">
    <source>
        <dbReference type="SAM" id="MobiDB-lite"/>
    </source>
</evidence>
<evidence type="ECO:0000259" key="8">
    <source>
        <dbReference type="Pfam" id="PF04542"/>
    </source>
</evidence>
<evidence type="ECO:0000256" key="1">
    <source>
        <dbReference type="ARBA" id="ARBA00010641"/>
    </source>
</evidence>
<dbReference type="GO" id="GO:0016987">
    <property type="term" value="F:sigma factor activity"/>
    <property type="evidence" value="ECO:0007669"/>
    <property type="project" value="UniProtKB-KW"/>
</dbReference>
<evidence type="ECO:0000256" key="3">
    <source>
        <dbReference type="ARBA" id="ARBA00023082"/>
    </source>
</evidence>
<dbReference type="PANTHER" id="PTHR43133:SF8">
    <property type="entry name" value="RNA POLYMERASE SIGMA FACTOR HI_1459-RELATED"/>
    <property type="match status" value="1"/>
</dbReference>
<dbReference type="EMBL" id="DSUT01000186">
    <property type="protein sequence ID" value="HGK29025.1"/>
    <property type="molecule type" value="Genomic_DNA"/>
</dbReference>
<dbReference type="InterPro" id="IPR013324">
    <property type="entry name" value="RNA_pol_sigma_r3/r4-like"/>
</dbReference>
<sequence>MRSANGGRQVAVSDPEVTTSPASDDRELVQQACAGDLAAFEELVRRHQRGLFSYLYRMTGNSSDAEELAQQALVKAWQSLRGFRGGSSFKTWLYRIGINLALNFRARTKPTEELVESMPAEENPAEEFRQRQRDVAVQAALAGLPRDQRTALVLSVYEEMSYREIGAAMGKSVRAVDSLLFRAKQNLRRLLAPARERGIV</sequence>
<feature type="domain" description="RNA polymerase sigma-70 region 2" evidence="8">
    <location>
        <begin position="43"/>
        <end position="109"/>
    </location>
</feature>
<dbReference type="InterPro" id="IPR007627">
    <property type="entry name" value="RNA_pol_sigma70_r2"/>
</dbReference>
<keyword evidence="4 6" id="KW-0238">DNA-binding</keyword>
<dbReference type="PROSITE" id="PS01063">
    <property type="entry name" value="SIGMA70_ECF"/>
    <property type="match status" value="1"/>
</dbReference>
<dbReference type="SUPFAM" id="SSF88659">
    <property type="entry name" value="Sigma3 and sigma4 domains of RNA polymerase sigma factors"/>
    <property type="match status" value="1"/>
</dbReference>
<keyword evidence="3 6" id="KW-0731">Sigma factor</keyword>
<evidence type="ECO:0000256" key="6">
    <source>
        <dbReference type="RuleBase" id="RU000716"/>
    </source>
</evidence>